<organism evidence="3 4">
    <name type="scientific">Allorhizobium taibaishanense</name>
    <dbReference type="NCBI Taxonomy" id="887144"/>
    <lineage>
        <taxon>Bacteria</taxon>
        <taxon>Pseudomonadati</taxon>
        <taxon>Pseudomonadota</taxon>
        <taxon>Alphaproteobacteria</taxon>
        <taxon>Hyphomicrobiales</taxon>
        <taxon>Rhizobiaceae</taxon>
        <taxon>Rhizobium/Agrobacterium group</taxon>
        <taxon>Allorhizobium</taxon>
    </lineage>
</organism>
<dbReference type="EMBL" id="MKIN01000020">
    <property type="protein sequence ID" value="OLP51032.1"/>
    <property type="molecule type" value="Genomic_DNA"/>
</dbReference>
<evidence type="ECO:0000313" key="2">
    <source>
        <dbReference type="EMBL" id="MBB4009423.1"/>
    </source>
</evidence>
<dbReference type="AlphaFoldDB" id="A0A1Q9A8V6"/>
<dbReference type="RefSeq" id="WP_075613736.1">
    <property type="nucleotide sequence ID" value="NZ_JACIED010000005.1"/>
</dbReference>
<dbReference type="Proteomes" id="UP000544107">
    <property type="component" value="Unassembled WGS sequence"/>
</dbReference>
<evidence type="ECO:0000313" key="3">
    <source>
        <dbReference type="EMBL" id="OLP51032.1"/>
    </source>
</evidence>
<dbReference type="GO" id="GO:0006417">
    <property type="term" value="P:regulation of translation"/>
    <property type="evidence" value="ECO:0007669"/>
    <property type="project" value="TreeGrafter"/>
</dbReference>
<evidence type="ECO:0000259" key="1">
    <source>
        <dbReference type="Pfam" id="PF10099"/>
    </source>
</evidence>
<reference evidence="3 4" key="1">
    <citation type="submission" date="2016-09" db="EMBL/GenBank/DDBJ databases">
        <title>Rhizobium oryziradicis sp. nov., isolated from the root of rice.</title>
        <authorList>
            <person name="Zhao J."/>
            <person name="Zhang X."/>
        </authorList>
    </citation>
    <scope>NUCLEOTIDE SEQUENCE [LARGE SCALE GENOMIC DNA]</scope>
    <source>
        <strain evidence="3 4">14971</strain>
    </source>
</reference>
<protein>
    <submittedName>
        <fullName evidence="3">Anti-sigma factor</fullName>
    </submittedName>
    <submittedName>
        <fullName evidence="2">Anti-sigma-K factor RskA</fullName>
    </submittedName>
</protein>
<proteinExistence type="predicted"/>
<dbReference type="Proteomes" id="UP000185598">
    <property type="component" value="Unassembled WGS sequence"/>
</dbReference>
<evidence type="ECO:0000313" key="4">
    <source>
        <dbReference type="Proteomes" id="UP000185598"/>
    </source>
</evidence>
<evidence type="ECO:0000313" key="5">
    <source>
        <dbReference type="Proteomes" id="UP000544107"/>
    </source>
</evidence>
<gene>
    <name evidence="3" type="ORF">BJF91_07335</name>
    <name evidence="2" type="ORF">GGQ71_003711</name>
</gene>
<dbReference type="EMBL" id="JACIED010000005">
    <property type="protein sequence ID" value="MBB4009423.1"/>
    <property type="molecule type" value="Genomic_DNA"/>
</dbReference>
<feature type="domain" description="Anti-sigma K factor RskA C-terminal" evidence="1">
    <location>
        <begin position="119"/>
        <end position="231"/>
    </location>
</feature>
<dbReference type="PANTHER" id="PTHR37461:SF1">
    <property type="entry name" value="ANTI-SIGMA-K FACTOR RSKA"/>
    <property type="match status" value="1"/>
</dbReference>
<dbReference type="InterPro" id="IPR018764">
    <property type="entry name" value="RskA_C"/>
</dbReference>
<accession>A0A1Q9A8V6</accession>
<dbReference type="OrthoDB" id="9816387at2"/>
<sequence length="240" mass="26220">MTTPDQSKGDRSRDEVLAGEYVLGVLSAEGRMEVEARLRRDRPFAAIVQRWEENLSNFNDDYGVDLPRPENFQMLEARLFNGRSAGQSGPMTRLWHSVALWRGLALTSMIAVASLIGVELGMWEDRYGVRPLLADLQTHNADLSLVASYDRQSGRLRVTPVASRTDGQKSLELWMVEGNKPPRSLGVLPQSGEGEVLVPDTMRPRLKDGVTLAVSIEPFGGSPTGVASGPVIASGVTHIP</sequence>
<reference evidence="2 5" key="2">
    <citation type="submission" date="2020-08" db="EMBL/GenBank/DDBJ databases">
        <title>Genomic Encyclopedia of Type Strains, Phase IV (KMG-IV): sequencing the most valuable type-strain genomes for metagenomic binning, comparative biology and taxonomic classification.</title>
        <authorList>
            <person name="Goeker M."/>
        </authorList>
    </citation>
    <scope>NUCLEOTIDE SEQUENCE [LARGE SCALE GENOMIC DNA]</scope>
    <source>
        <strain evidence="2 5">DSM 100021</strain>
    </source>
</reference>
<keyword evidence="4" id="KW-1185">Reference proteome</keyword>
<dbReference type="InterPro" id="IPR051474">
    <property type="entry name" value="Anti-sigma-K/W_factor"/>
</dbReference>
<comment type="caution">
    <text evidence="3">The sequence shown here is derived from an EMBL/GenBank/DDBJ whole genome shotgun (WGS) entry which is preliminary data.</text>
</comment>
<dbReference type="PANTHER" id="PTHR37461">
    <property type="entry name" value="ANTI-SIGMA-K FACTOR RSKA"/>
    <property type="match status" value="1"/>
</dbReference>
<dbReference type="Pfam" id="PF10099">
    <property type="entry name" value="RskA_C"/>
    <property type="match status" value="1"/>
</dbReference>
<name>A0A1Q9A8V6_9HYPH</name>
<dbReference type="GO" id="GO:0016989">
    <property type="term" value="F:sigma factor antagonist activity"/>
    <property type="evidence" value="ECO:0007669"/>
    <property type="project" value="TreeGrafter"/>
</dbReference>
<dbReference type="STRING" id="887144.BJF91_07335"/>
<dbReference type="GO" id="GO:0005886">
    <property type="term" value="C:plasma membrane"/>
    <property type="evidence" value="ECO:0007669"/>
    <property type="project" value="InterPro"/>
</dbReference>